<evidence type="ECO:0000313" key="2">
    <source>
        <dbReference type="Proteomes" id="UP000503003"/>
    </source>
</evidence>
<name>A0A6G7CHC7_9VIBR</name>
<proteinExistence type="predicted"/>
<dbReference type="KEGG" id="vzi:G5S32_05265"/>
<keyword evidence="2" id="KW-1185">Reference proteome</keyword>
<gene>
    <name evidence="1" type="ORF">G5S32_05265</name>
</gene>
<evidence type="ECO:0000313" key="1">
    <source>
        <dbReference type="EMBL" id="QIH41438.1"/>
    </source>
</evidence>
<sequence length="149" mass="17226">MDKWVKNLMGICFAAVIVIFGWKLTSSTQSTIKFYQGEISIKNPESFAALVDDIKNDSKSNEASEEPRKIDVVKTQEWSIESGWQKGGPSREQYCEQQRMIRVNEYPGRTVKLISASTSHKTKYNPFKNDYYNHLCSYIDEWIELEAVL</sequence>
<dbReference type="EMBL" id="CP049331">
    <property type="protein sequence ID" value="QIH41438.1"/>
    <property type="molecule type" value="Genomic_DNA"/>
</dbReference>
<dbReference type="RefSeq" id="WP_165311034.1">
    <property type="nucleotide sequence ID" value="NZ_CP049331.1"/>
</dbReference>
<reference evidence="1 2" key="1">
    <citation type="submission" date="2020-02" db="EMBL/GenBank/DDBJ databases">
        <title>A complete genome of a marine bacterium Vibrio sp. ZWAL4003 isolated from the mangrove sediment with the ability to degrade polysaccharides.</title>
        <authorList>
            <person name="Wu J."/>
            <person name="Qu W."/>
            <person name="Zeng R."/>
        </authorList>
    </citation>
    <scope>NUCLEOTIDE SEQUENCE [LARGE SCALE GENOMIC DNA]</scope>
    <source>
        <strain evidence="1 2">ZWAL4003</strain>
    </source>
</reference>
<dbReference type="Proteomes" id="UP000503003">
    <property type="component" value="Chromosome 1"/>
</dbReference>
<accession>A0A6G7CHC7</accession>
<organism evidence="1 2">
    <name type="scientific">Vibrio ziniensis</name>
    <dbReference type="NCBI Taxonomy" id="2711221"/>
    <lineage>
        <taxon>Bacteria</taxon>
        <taxon>Pseudomonadati</taxon>
        <taxon>Pseudomonadota</taxon>
        <taxon>Gammaproteobacteria</taxon>
        <taxon>Vibrionales</taxon>
        <taxon>Vibrionaceae</taxon>
        <taxon>Vibrio</taxon>
    </lineage>
</organism>
<protein>
    <submittedName>
        <fullName evidence="1">Uncharacterized protein</fullName>
    </submittedName>
</protein>
<dbReference type="AlphaFoldDB" id="A0A6G7CHC7"/>